<dbReference type="PANTHER" id="PTHR12911">
    <property type="entry name" value="SAD1/UNC-84-LIKE PROTEIN-RELATED"/>
    <property type="match status" value="1"/>
</dbReference>
<gene>
    <name evidence="6" type="ORF">NE237_010339</name>
</gene>
<accession>A0A9Q0R1H0</accession>
<keyword evidence="4" id="KW-0472">Membrane</keyword>
<evidence type="ECO:0000256" key="4">
    <source>
        <dbReference type="ARBA" id="ARBA00023136"/>
    </source>
</evidence>
<organism evidence="6 7">
    <name type="scientific">Protea cynaroides</name>
    <dbReference type="NCBI Taxonomy" id="273540"/>
    <lineage>
        <taxon>Eukaryota</taxon>
        <taxon>Viridiplantae</taxon>
        <taxon>Streptophyta</taxon>
        <taxon>Embryophyta</taxon>
        <taxon>Tracheophyta</taxon>
        <taxon>Spermatophyta</taxon>
        <taxon>Magnoliopsida</taxon>
        <taxon>Proteales</taxon>
        <taxon>Proteaceae</taxon>
        <taxon>Protea</taxon>
    </lineage>
</organism>
<dbReference type="GO" id="GO:0005635">
    <property type="term" value="C:nuclear envelope"/>
    <property type="evidence" value="ECO:0007669"/>
    <property type="project" value="UniProtKB-ARBA"/>
</dbReference>
<keyword evidence="2" id="KW-0812">Transmembrane</keyword>
<comment type="caution">
    <text evidence="6">The sequence shown here is derived from an EMBL/GenBank/DDBJ whole genome shotgun (WGS) entry which is preliminary data.</text>
</comment>
<evidence type="ECO:0000313" key="7">
    <source>
        <dbReference type="Proteomes" id="UP001141806"/>
    </source>
</evidence>
<protein>
    <recommendedName>
        <fullName evidence="5">SUN domain-containing protein</fullName>
    </recommendedName>
</protein>
<evidence type="ECO:0000313" key="6">
    <source>
        <dbReference type="EMBL" id="KAJ4979559.1"/>
    </source>
</evidence>
<evidence type="ECO:0000256" key="3">
    <source>
        <dbReference type="ARBA" id="ARBA00022989"/>
    </source>
</evidence>
<feature type="domain" description="SUN" evidence="5">
    <location>
        <begin position="2"/>
        <end position="206"/>
    </location>
</feature>
<evidence type="ECO:0000256" key="1">
    <source>
        <dbReference type="ARBA" id="ARBA00004370"/>
    </source>
</evidence>
<dbReference type="Pfam" id="PF07738">
    <property type="entry name" value="Sad1_UNC"/>
    <property type="match status" value="1"/>
</dbReference>
<dbReference type="GO" id="GO:0016020">
    <property type="term" value="C:membrane"/>
    <property type="evidence" value="ECO:0007669"/>
    <property type="project" value="UniProtKB-SubCell"/>
</dbReference>
<reference evidence="6" key="1">
    <citation type="journal article" date="2023" name="Plant J.">
        <title>The genome of the king protea, Protea cynaroides.</title>
        <authorList>
            <person name="Chang J."/>
            <person name="Duong T.A."/>
            <person name="Schoeman C."/>
            <person name="Ma X."/>
            <person name="Roodt D."/>
            <person name="Barker N."/>
            <person name="Li Z."/>
            <person name="Van de Peer Y."/>
            <person name="Mizrachi E."/>
        </authorList>
    </citation>
    <scope>NUCLEOTIDE SEQUENCE</scope>
    <source>
        <tissue evidence="6">Young leaves</tissue>
    </source>
</reference>
<dbReference type="AlphaFoldDB" id="A0A9Q0R1H0"/>
<dbReference type="InterPro" id="IPR012919">
    <property type="entry name" value="SUN_dom"/>
</dbReference>
<dbReference type="PROSITE" id="PS51469">
    <property type="entry name" value="SUN"/>
    <property type="match status" value="1"/>
</dbReference>
<name>A0A9Q0R1H0_9MAGN</name>
<evidence type="ECO:0000256" key="2">
    <source>
        <dbReference type="ARBA" id="ARBA00022692"/>
    </source>
</evidence>
<comment type="subcellular location">
    <subcellularLocation>
        <location evidence="1">Membrane</location>
    </subcellularLocation>
</comment>
<dbReference type="Proteomes" id="UP001141806">
    <property type="component" value="Unassembled WGS sequence"/>
</dbReference>
<dbReference type="GO" id="GO:0043495">
    <property type="term" value="F:protein-membrane adaptor activity"/>
    <property type="evidence" value="ECO:0007669"/>
    <property type="project" value="TreeGrafter"/>
</dbReference>
<dbReference type="Gene3D" id="2.60.120.260">
    <property type="entry name" value="Galactose-binding domain-like"/>
    <property type="match status" value="1"/>
</dbReference>
<keyword evidence="7" id="KW-1185">Reference proteome</keyword>
<dbReference type="PANTHER" id="PTHR12911:SF8">
    <property type="entry name" value="KLAROID PROTEIN-RELATED"/>
    <property type="match status" value="1"/>
</dbReference>
<dbReference type="OrthoDB" id="342281at2759"/>
<dbReference type="InterPro" id="IPR045119">
    <property type="entry name" value="SUN1-5"/>
</dbReference>
<evidence type="ECO:0000259" key="5">
    <source>
        <dbReference type="PROSITE" id="PS51469"/>
    </source>
</evidence>
<keyword evidence="3" id="KW-1133">Transmembrane helix</keyword>
<dbReference type="EMBL" id="JAMYWD010000002">
    <property type="protein sequence ID" value="KAJ4979559.1"/>
    <property type="molecule type" value="Genomic_DNA"/>
</dbReference>
<proteinExistence type="predicted"/>
<sequence length="253" mass="28717">MAAGIITKKDFERLLDELKKSRSPEEGDKDWSLDTIRSLARDIVSNEIEKHVADGLGRVDYALASGGGMVRCAEDVAAKFWRAWAVFSSIWNQWVDCDEAESCNCAGGHYSGTCCQDCCLRQVSAPKDCWVSAWLQKKHDSDPSVKPEMFLLTEFTYDLEKSNAQTIDVDSMSSGPINMVRFYFASNHGNPSHTCIYRLRVHGYEPKSVALFATQSLLPKKTQSRECTENHHYSSFHDFEYPCLIVLIYLYRL</sequence>